<dbReference type="InterPro" id="IPR013527">
    <property type="entry name" value="YicC-like_N"/>
</dbReference>
<dbReference type="InterPro" id="IPR013551">
    <property type="entry name" value="YicC-like_C"/>
</dbReference>
<dbReference type="OrthoDB" id="9771229at2"/>
<gene>
    <name evidence="8" type="ORF">Thini_3157</name>
</gene>
<evidence type="ECO:0000256" key="4">
    <source>
        <dbReference type="ARBA" id="ARBA00022801"/>
    </source>
</evidence>
<evidence type="ECO:0000256" key="2">
    <source>
        <dbReference type="ARBA" id="ARBA00022722"/>
    </source>
</evidence>
<protein>
    <recommendedName>
        <fullName evidence="10">YicC family protein</fullName>
    </recommendedName>
</protein>
<reference evidence="9" key="1">
    <citation type="journal article" date="2011" name="Stand. Genomic Sci.">
        <title>Genome sequence of the filamentous, gliding Thiothrix nivea neotype strain (JP2(T)).</title>
        <authorList>
            <person name="Lapidus A."/>
            <person name="Nolan M."/>
            <person name="Lucas S."/>
            <person name="Glavina Del Rio T."/>
            <person name="Tice H."/>
            <person name="Cheng J.F."/>
            <person name="Tapia R."/>
            <person name="Han C."/>
            <person name="Goodwin L."/>
            <person name="Pitluck S."/>
            <person name="Liolios K."/>
            <person name="Pagani I."/>
            <person name="Ivanova N."/>
            <person name="Huntemann M."/>
            <person name="Mavromatis K."/>
            <person name="Mikhailova N."/>
            <person name="Pati A."/>
            <person name="Chen A."/>
            <person name="Palaniappan K."/>
            <person name="Land M."/>
            <person name="Brambilla E.M."/>
            <person name="Rohde M."/>
            <person name="Abt B."/>
            <person name="Verbarg S."/>
            <person name="Goker M."/>
            <person name="Bristow J."/>
            <person name="Eisen J.A."/>
            <person name="Markowitz V."/>
            <person name="Hugenholtz P."/>
            <person name="Kyrpides N.C."/>
            <person name="Klenk H.P."/>
            <person name="Woyke T."/>
        </authorList>
    </citation>
    <scope>NUCLEOTIDE SEQUENCE [LARGE SCALE GENOMIC DNA]</scope>
    <source>
        <strain evidence="9">ATCC 35100 / DSM 5205 / JP2</strain>
    </source>
</reference>
<dbReference type="PANTHER" id="PTHR30636:SF3">
    <property type="entry name" value="UPF0701 PROTEIN YICC"/>
    <property type="match status" value="1"/>
</dbReference>
<evidence type="ECO:0008006" key="10">
    <source>
        <dbReference type="Google" id="ProtNLM"/>
    </source>
</evidence>
<dbReference type="Pfam" id="PF03755">
    <property type="entry name" value="YicC-like_N"/>
    <property type="match status" value="1"/>
</dbReference>
<evidence type="ECO:0000256" key="1">
    <source>
        <dbReference type="ARBA" id="ARBA00001968"/>
    </source>
</evidence>
<keyword evidence="9" id="KW-1185">Reference proteome</keyword>
<dbReference type="EMBL" id="JH651384">
    <property type="protein sequence ID" value="EIJ35680.1"/>
    <property type="molecule type" value="Genomic_DNA"/>
</dbReference>
<evidence type="ECO:0000313" key="9">
    <source>
        <dbReference type="Proteomes" id="UP000005317"/>
    </source>
</evidence>
<evidence type="ECO:0000313" key="8">
    <source>
        <dbReference type="EMBL" id="EIJ35680.1"/>
    </source>
</evidence>
<dbReference type="GO" id="GO:0004521">
    <property type="term" value="F:RNA endonuclease activity"/>
    <property type="evidence" value="ECO:0007669"/>
    <property type="project" value="InterPro"/>
</dbReference>
<dbReference type="InterPro" id="IPR005229">
    <property type="entry name" value="YicC/YloC-like"/>
</dbReference>
<comment type="similarity">
    <text evidence="5">Belongs to the YicC/YloC family.</text>
</comment>
<organism evidence="8 9">
    <name type="scientific">Thiothrix nivea (strain ATCC 35100 / DSM 5205 / JP2)</name>
    <dbReference type="NCBI Taxonomy" id="870187"/>
    <lineage>
        <taxon>Bacteria</taxon>
        <taxon>Pseudomonadati</taxon>
        <taxon>Pseudomonadota</taxon>
        <taxon>Gammaproteobacteria</taxon>
        <taxon>Thiotrichales</taxon>
        <taxon>Thiotrichaceae</taxon>
        <taxon>Thiothrix</taxon>
    </lineage>
</organism>
<sequence>MIRSMTAFSHRELTTAHGVLNWEVRTVNHRYLDISLRLPEELRSQENTFRETIQNTLKRGKVEATLRFSPTKGDNSEICINEPLARALIIACRQLEAITDNPEPLKAVDILRWPGVAQDVAPDTDILSAHAKALLQDTLDDLLEMREREGKRLADFIYQRCDQIAEINVRIRKHRPGIIAAQREKILNRIEELKLSPDYNRIEQELVLLAQRLDVDEELDRLMAHLDEINDVLERNEPVGRRLDFLMQELNREANTLASKSNDSETTQAAVDLKVMIEQMREQVQNIE</sequence>
<dbReference type="NCBIfam" id="TIGR00255">
    <property type="entry name" value="YicC/YloC family endoribonuclease"/>
    <property type="match status" value="1"/>
</dbReference>
<name>A0A656HK38_THINJ</name>
<dbReference type="Pfam" id="PF08340">
    <property type="entry name" value="YicC-like_C"/>
    <property type="match status" value="1"/>
</dbReference>
<evidence type="ECO:0000256" key="5">
    <source>
        <dbReference type="ARBA" id="ARBA00035648"/>
    </source>
</evidence>
<feature type="domain" description="Endoribonuclease YicC-like C-terminal" evidence="7">
    <location>
        <begin position="171"/>
        <end position="288"/>
    </location>
</feature>
<dbReference type="GO" id="GO:0016787">
    <property type="term" value="F:hydrolase activity"/>
    <property type="evidence" value="ECO:0007669"/>
    <property type="project" value="UniProtKB-KW"/>
</dbReference>
<proteinExistence type="inferred from homology"/>
<keyword evidence="2" id="KW-0540">Nuclease</keyword>
<dbReference type="RefSeq" id="WP_002709580.1">
    <property type="nucleotide sequence ID" value="NZ_JH651384.1"/>
</dbReference>
<keyword evidence="4" id="KW-0378">Hydrolase</keyword>
<accession>A0A656HK38</accession>
<dbReference type="Proteomes" id="UP000005317">
    <property type="component" value="Unassembled WGS sequence"/>
</dbReference>
<dbReference type="PANTHER" id="PTHR30636">
    <property type="entry name" value="UPF0701 PROTEIN YICC"/>
    <property type="match status" value="1"/>
</dbReference>
<keyword evidence="3" id="KW-0255">Endonuclease</keyword>
<comment type="cofactor">
    <cofactor evidence="1">
        <name>a divalent metal cation</name>
        <dbReference type="ChEBI" id="CHEBI:60240"/>
    </cofactor>
</comment>
<feature type="domain" description="Endoribonuclease YicC-like N-terminal" evidence="6">
    <location>
        <begin position="2"/>
        <end position="154"/>
    </location>
</feature>
<evidence type="ECO:0000256" key="3">
    <source>
        <dbReference type="ARBA" id="ARBA00022759"/>
    </source>
</evidence>
<dbReference type="AlphaFoldDB" id="A0A656HK38"/>
<evidence type="ECO:0000259" key="7">
    <source>
        <dbReference type="Pfam" id="PF08340"/>
    </source>
</evidence>
<evidence type="ECO:0000259" key="6">
    <source>
        <dbReference type="Pfam" id="PF03755"/>
    </source>
</evidence>